<dbReference type="RefSeq" id="WP_115959678.1">
    <property type="nucleotide sequence ID" value="NZ_CBCRVL010000032.1"/>
</dbReference>
<dbReference type="EMBL" id="QNUE01000007">
    <property type="protein sequence ID" value="REC66865.1"/>
    <property type="molecule type" value="Genomic_DNA"/>
</dbReference>
<evidence type="ECO:0008006" key="3">
    <source>
        <dbReference type="Google" id="ProtNLM"/>
    </source>
</evidence>
<proteinExistence type="predicted"/>
<dbReference type="SUPFAM" id="SSF53474">
    <property type="entry name" value="alpha/beta-Hydrolases"/>
    <property type="match status" value="1"/>
</dbReference>
<evidence type="ECO:0000313" key="1">
    <source>
        <dbReference type="EMBL" id="REC66865.1"/>
    </source>
</evidence>
<evidence type="ECO:0000313" key="2">
    <source>
        <dbReference type="Proteomes" id="UP000256769"/>
    </source>
</evidence>
<keyword evidence="2" id="KW-1185">Reference proteome</keyword>
<comment type="caution">
    <text evidence="1">The sequence shown here is derived from an EMBL/GenBank/DDBJ whole genome shotgun (WGS) entry which is preliminary data.</text>
</comment>
<sequence length="301" mass="34738">MQILFIHGRAQENFAQEELLEKWSRALKQSFENAGITYPEELTLTLPYYGKELILQRDLYQQDLEDKIYQMRSPDGSPEERDPDDLQKFQGQLLDEIRKEVGITDKQIHEEEKEEIQDRGLRNWWPVLAIARLLDNYSKANGLANSMILKETLDVATYLVVPKAKKTINKFFIDALTKEPTIVIAHSLGTVIAYDILQKLKREEWDICGLITLGSPLGVNAVTRQFREPPKYPSVIKEIWLNLYDKHDIVSLRPLEGGHFRVDPKIINYEVINETEDRHGIEGYLSSPFVATAVSELLNSR</sequence>
<dbReference type="Gene3D" id="3.40.50.1820">
    <property type="entry name" value="alpha/beta hydrolase"/>
    <property type="match status" value="1"/>
</dbReference>
<dbReference type="InterPro" id="IPR029058">
    <property type="entry name" value="AB_hydrolase_fold"/>
</dbReference>
<accession>A0A3D9CM91</accession>
<reference evidence="1 2" key="1">
    <citation type="journal article" date="2007" name="Int. J. Syst. Evol. Microbiol.">
        <title>Chryseobacterium flavum sp. nov., isolated from polluted soil.</title>
        <authorList>
            <person name="Zhou Y."/>
            <person name="Dong J."/>
            <person name="Wang X."/>
            <person name="Huang X."/>
            <person name="Zhang K.Y."/>
            <person name="Zhang Y.Q."/>
            <person name="Guo Y.F."/>
            <person name="Lai R."/>
            <person name="Li W.J."/>
        </authorList>
    </citation>
    <scope>NUCLEOTIDE SEQUENCE [LARGE SCALE GENOMIC DNA]</scope>
    <source>
        <strain evidence="1 2">KCTC 12877</strain>
    </source>
</reference>
<organism evidence="1 2">
    <name type="scientific">Chryseobacterium flavum</name>
    <dbReference type="NCBI Taxonomy" id="415851"/>
    <lineage>
        <taxon>Bacteria</taxon>
        <taxon>Pseudomonadati</taxon>
        <taxon>Bacteroidota</taxon>
        <taxon>Flavobacteriia</taxon>
        <taxon>Flavobacteriales</taxon>
        <taxon>Weeksellaceae</taxon>
        <taxon>Chryseobacterium group</taxon>
        <taxon>Chryseobacterium</taxon>
    </lineage>
</organism>
<dbReference type="OrthoDB" id="980024at2"/>
<dbReference type="AlphaFoldDB" id="A0A3D9CM91"/>
<gene>
    <name evidence="1" type="ORF">DRF59_11190</name>
</gene>
<dbReference type="Proteomes" id="UP000256769">
    <property type="component" value="Unassembled WGS sequence"/>
</dbReference>
<protein>
    <recommendedName>
        <fullName evidence="3">Alpha/beta hydrolase</fullName>
    </recommendedName>
</protein>
<name>A0A3D9CM91_9FLAO</name>